<dbReference type="EMBL" id="JADKMY010000002">
    <property type="protein sequence ID" value="MBF4553858.1"/>
    <property type="molecule type" value="Genomic_DNA"/>
</dbReference>
<dbReference type="InterPro" id="IPR051326">
    <property type="entry name" value="Kynurenine-oxoglutarate_AT"/>
</dbReference>
<dbReference type="PANTHER" id="PTHR43807:SF20">
    <property type="entry name" value="FI04487P"/>
    <property type="match status" value="1"/>
</dbReference>
<keyword evidence="7" id="KW-1185">Reference proteome</keyword>
<organism evidence="6 7">
    <name type="scientific">Corynebacterium suicordis DSM 45110</name>
    <dbReference type="NCBI Taxonomy" id="1121369"/>
    <lineage>
        <taxon>Bacteria</taxon>
        <taxon>Bacillati</taxon>
        <taxon>Actinomycetota</taxon>
        <taxon>Actinomycetes</taxon>
        <taxon>Mycobacteriales</taxon>
        <taxon>Corynebacteriaceae</taxon>
        <taxon>Corynebacterium</taxon>
    </lineage>
</organism>
<comment type="cofactor">
    <cofactor evidence="1">
        <name>pyridoxal 5'-phosphate</name>
        <dbReference type="ChEBI" id="CHEBI:597326"/>
    </cofactor>
</comment>
<dbReference type="GO" id="GO:0008483">
    <property type="term" value="F:transaminase activity"/>
    <property type="evidence" value="ECO:0007669"/>
    <property type="project" value="UniProtKB-KW"/>
</dbReference>
<evidence type="ECO:0000256" key="1">
    <source>
        <dbReference type="ARBA" id="ARBA00001933"/>
    </source>
</evidence>
<dbReference type="RefSeq" id="WP_194556751.1">
    <property type="nucleotide sequence ID" value="NZ_JADKMY010000002.1"/>
</dbReference>
<dbReference type="Gene3D" id="3.40.640.10">
    <property type="entry name" value="Type I PLP-dependent aspartate aminotransferase-like (Major domain)"/>
    <property type="match status" value="1"/>
</dbReference>
<comment type="caution">
    <text evidence="6">The sequence shown here is derived from an EMBL/GenBank/DDBJ whole genome shotgun (WGS) entry which is preliminary data.</text>
</comment>
<dbReference type="InterPro" id="IPR004839">
    <property type="entry name" value="Aminotransferase_I/II_large"/>
</dbReference>
<accession>A0ABR9ZK96</accession>
<keyword evidence="4" id="KW-0663">Pyridoxal phosphate</keyword>
<reference evidence="6 7" key="1">
    <citation type="submission" date="2020-10" db="EMBL/GenBank/DDBJ databases">
        <title>Novel species in genus Corynebacterium.</title>
        <authorList>
            <person name="Zhang G."/>
        </authorList>
    </citation>
    <scope>NUCLEOTIDE SEQUENCE [LARGE SCALE GENOMIC DNA]</scope>
    <source>
        <strain evidence="6 7">DSM 45110</strain>
    </source>
</reference>
<dbReference type="SUPFAM" id="SSF53383">
    <property type="entry name" value="PLP-dependent transferases"/>
    <property type="match status" value="1"/>
</dbReference>
<feature type="domain" description="Aminotransferase class I/classII large" evidence="5">
    <location>
        <begin position="31"/>
        <end position="391"/>
    </location>
</feature>
<keyword evidence="2 6" id="KW-0032">Aminotransferase</keyword>
<dbReference type="InterPro" id="IPR015421">
    <property type="entry name" value="PyrdxlP-dep_Trfase_major"/>
</dbReference>
<evidence type="ECO:0000256" key="4">
    <source>
        <dbReference type="ARBA" id="ARBA00022898"/>
    </source>
</evidence>
<evidence type="ECO:0000256" key="2">
    <source>
        <dbReference type="ARBA" id="ARBA00022576"/>
    </source>
</evidence>
<dbReference type="InterPro" id="IPR015422">
    <property type="entry name" value="PyrdxlP-dep_Trfase_small"/>
</dbReference>
<gene>
    <name evidence="6" type="ORF">IRY30_07160</name>
</gene>
<dbReference type="Pfam" id="PF00155">
    <property type="entry name" value="Aminotran_1_2"/>
    <property type="match status" value="1"/>
</dbReference>
<evidence type="ECO:0000313" key="7">
    <source>
        <dbReference type="Proteomes" id="UP000635902"/>
    </source>
</evidence>
<dbReference type="CDD" id="cd00609">
    <property type="entry name" value="AAT_like"/>
    <property type="match status" value="1"/>
</dbReference>
<evidence type="ECO:0000256" key="3">
    <source>
        <dbReference type="ARBA" id="ARBA00022679"/>
    </source>
</evidence>
<proteinExistence type="predicted"/>
<protein>
    <submittedName>
        <fullName evidence="6">Aminotransferase class I/II-fold pyridoxal phosphate-dependent enzyme</fullName>
    </submittedName>
</protein>
<dbReference type="Gene3D" id="3.90.1150.10">
    <property type="entry name" value="Aspartate Aminotransferase, domain 1"/>
    <property type="match status" value="1"/>
</dbReference>
<keyword evidence="3" id="KW-0808">Transferase</keyword>
<dbReference type="PANTHER" id="PTHR43807">
    <property type="entry name" value="FI04487P"/>
    <property type="match status" value="1"/>
</dbReference>
<evidence type="ECO:0000259" key="5">
    <source>
        <dbReference type="Pfam" id="PF00155"/>
    </source>
</evidence>
<dbReference type="Proteomes" id="UP000635902">
    <property type="component" value="Unassembled WGS sequence"/>
</dbReference>
<dbReference type="InterPro" id="IPR015424">
    <property type="entry name" value="PyrdxlP-dep_Trfase"/>
</dbReference>
<sequence>MTQSRLPSRRVASTPESIFQTISQLSAQHEAVDLGQGFPDDDGPRHMLELAAEAILGTDGHPQNQYAPLRGEKNLREAIAKDRARKYGQTLDPDTEILVTVGATEALAASVLGLVNPGQEVVALSPYYDAYPAITALAEASFRPVGLRREEGWSIDREAFRAAVTENTAAVILNTPHNPTGAVLSREDMEFVAEVVRDSHAVVIADEVYERLVYPGGEHLAFATLPGMAERTVSISGASKNFNATGWKTGWVCAPEELLAPIITAKQFLTFSGAHPMQNAVAWALEEAEEWSAEWLVEMRHRRTVLAEGLTRLGFTPLETQGTYFLLADIAEVCPGMSADEFCKTLPEKAGVAAIPLTAFTHDPEDPSLRTLVRWTFCKSEANIQRALGRLEEHFG</sequence>
<evidence type="ECO:0000313" key="6">
    <source>
        <dbReference type="EMBL" id="MBF4553858.1"/>
    </source>
</evidence>
<name>A0ABR9ZK96_9CORY</name>